<reference evidence="3" key="2">
    <citation type="submission" date="2021-09" db="EMBL/GenBank/DDBJ databases">
        <authorList>
            <person name="Gilroy R."/>
        </authorList>
    </citation>
    <scope>NUCLEOTIDE SEQUENCE</scope>
    <source>
        <strain evidence="3">ChiGjej6B6-11269</strain>
    </source>
</reference>
<evidence type="ECO:0000313" key="4">
    <source>
        <dbReference type="Proteomes" id="UP000786989"/>
    </source>
</evidence>
<evidence type="ECO:0000313" key="3">
    <source>
        <dbReference type="EMBL" id="HJF65396.1"/>
    </source>
</evidence>
<dbReference type="EMBL" id="DYWI01000080">
    <property type="protein sequence ID" value="HJF65396.1"/>
    <property type="molecule type" value="Genomic_DNA"/>
</dbReference>
<feature type="non-terminal residue" evidence="3">
    <location>
        <position position="66"/>
    </location>
</feature>
<dbReference type="InterPro" id="IPR002220">
    <property type="entry name" value="DapA-like"/>
</dbReference>
<keyword evidence="2" id="KW-0456">Lyase</keyword>
<reference evidence="3" key="1">
    <citation type="journal article" date="2021" name="PeerJ">
        <title>Extensive microbial diversity within the chicken gut microbiome revealed by metagenomics and culture.</title>
        <authorList>
            <person name="Gilroy R."/>
            <person name="Ravi A."/>
            <person name="Getino M."/>
            <person name="Pursley I."/>
            <person name="Horton D.L."/>
            <person name="Alikhan N.F."/>
            <person name="Baker D."/>
            <person name="Gharbi K."/>
            <person name="Hall N."/>
            <person name="Watson M."/>
            <person name="Adriaenssens E.M."/>
            <person name="Foster-Nyarko E."/>
            <person name="Jarju S."/>
            <person name="Secka A."/>
            <person name="Antonio M."/>
            <person name="Oren A."/>
            <person name="Chaudhuri R.R."/>
            <person name="La Ragione R."/>
            <person name="Hildebrand F."/>
            <person name="Pallen M.J."/>
        </authorList>
    </citation>
    <scope>NUCLEOTIDE SEQUENCE</scope>
    <source>
        <strain evidence="3">ChiGjej6B6-11269</strain>
    </source>
</reference>
<evidence type="ECO:0000256" key="1">
    <source>
        <dbReference type="ARBA" id="ARBA00007592"/>
    </source>
</evidence>
<dbReference type="Gene3D" id="3.20.20.70">
    <property type="entry name" value="Aldolase class I"/>
    <property type="match status" value="1"/>
</dbReference>
<name>A0A9D2UWU9_9ACTN</name>
<sequence length="66" mass="7268">MKKAEFIVPVVTVFDERGEIDLDANVRVWEELIERGVDGILLSGSNGEFFTLSGEERARLTEAAAA</sequence>
<evidence type="ECO:0000256" key="2">
    <source>
        <dbReference type="ARBA" id="ARBA00023239"/>
    </source>
</evidence>
<proteinExistence type="inferred from homology"/>
<comment type="caution">
    <text evidence="3">The sequence shown here is derived from an EMBL/GenBank/DDBJ whole genome shotgun (WGS) entry which is preliminary data.</text>
</comment>
<dbReference type="PANTHER" id="PTHR12128:SF66">
    <property type="entry name" value="4-HYDROXY-2-OXOGLUTARATE ALDOLASE, MITOCHONDRIAL"/>
    <property type="match status" value="1"/>
</dbReference>
<dbReference type="AlphaFoldDB" id="A0A9D2UWU9"/>
<protein>
    <submittedName>
        <fullName evidence="3">Dihydrodipicolinate synthase family protein</fullName>
    </submittedName>
</protein>
<dbReference type="GO" id="GO:0008840">
    <property type="term" value="F:4-hydroxy-tetrahydrodipicolinate synthase activity"/>
    <property type="evidence" value="ECO:0007669"/>
    <property type="project" value="TreeGrafter"/>
</dbReference>
<accession>A0A9D2UWU9</accession>
<organism evidence="3 4">
    <name type="scientific">Slackia equolifaciens</name>
    <dbReference type="NCBI Taxonomy" id="498718"/>
    <lineage>
        <taxon>Bacteria</taxon>
        <taxon>Bacillati</taxon>
        <taxon>Actinomycetota</taxon>
        <taxon>Coriobacteriia</taxon>
        <taxon>Eggerthellales</taxon>
        <taxon>Eggerthellaceae</taxon>
        <taxon>Slackia</taxon>
    </lineage>
</organism>
<dbReference type="SUPFAM" id="SSF51569">
    <property type="entry name" value="Aldolase"/>
    <property type="match status" value="1"/>
</dbReference>
<dbReference type="PANTHER" id="PTHR12128">
    <property type="entry name" value="DIHYDRODIPICOLINATE SYNTHASE"/>
    <property type="match status" value="1"/>
</dbReference>
<dbReference type="Proteomes" id="UP000786989">
    <property type="component" value="Unassembled WGS sequence"/>
</dbReference>
<gene>
    <name evidence="3" type="ORF">K8U77_04670</name>
</gene>
<comment type="similarity">
    <text evidence="1">Belongs to the DapA family.</text>
</comment>
<dbReference type="Pfam" id="PF00701">
    <property type="entry name" value="DHDPS"/>
    <property type="match status" value="1"/>
</dbReference>
<dbReference type="InterPro" id="IPR013785">
    <property type="entry name" value="Aldolase_TIM"/>
</dbReference>